<evidence type="ECO:0000256" key="1">
    <source>
        <dbReference type="SAM" id="SignalP"/>
    </source>
</evidence>
<dbReference type="AlphaFoldDB" id="A0A023G310"/>
<evidence type="ECO:0000313" key="2">
    <source>
        <dbReference type="EMBL" id="JAC28052.1"/>
    </source>
</evidence>
<proteinExistence type="evidence at transcript level"/>
<keyword evidence="1" id="KW-0732">Signal</keyword>
<reference evidence="2" key="1">
    <citation type="submission" date="2014-03" db="EMBL/GenBank/DDBJ databases">
        <title>The sialotranscriptome of Amblyomma triste, Amblyomma parvum and Amblyomma cajennense ticks, uncovered by 454-based RNA-seq.</title>
        <authorList>
            <person name="Garcia G.R."/>
            <person name="Gardinassi L.G."/>
            <person name="Ribeiro J.M."/>
            <person name="Anatriello E."/>
            <person name="Ferreira B.R."/>
            <person name="Moreira H.N."/>
            <person name="Mafra C."/>
            <person name="Olegario M.M."/>
            <person name="Szabo P.J."/>
            <person name="Miranda-Santos I.K."/>
            <person name="Maruyama S.R."/>
        </authorList>
    </citation>
    <scope>NUCLEOTIDE SEQUENCE</scope>
    <source>
        <strain evidence="2">Mato Grasso do Sul</strain>
        <tissue evidence="2">Salivary glands</tissue>
    </source>
</reference>
<organism evidence="2">
    <name type="scientific">Amblyomma triste</name>
    <name type="common">Neotropical tick</name>
    <dbReference type="NCBI Taxonomy" id="251400"/>
    <lineage>
        <taxon>Eukaryota</taxon>
        <taxon>Metazoa</taxon>
        <taxon>Ecdysozoa</taxon>
        <taxon>Arthropoda</taxon>
        <taxon>Chelicerata</taxon>
        <taxon>Arachnida</taxon>
        <taxon>Acari</taxon>
        <taxon>Parasitiformes</taxon>
        <taxon>Ixodida</taxon>
        <taxon>Ixodoidea</taxon>
        <taxon>Ixodidae</taxon>
        <taxon>Amblyomminae</taxon>
        <taxon>Amblyomma</taxon>
    </lineage>
</organism>
<name>A0A023G310_AMBTT</name>
<feature type="signal peptide" evidence="1">
    <location>
        <begin position="1"/>
        <end position="20"/>
    </location>
</feature>
<dbReference type="EMBL" id="GBBM01007366">
    <property type="protein sequence ID" value="JAC28052.1"/>
    <property type="molecule type" value="mRNA"/>
</dbReference>
<feature type="chain" id="PRO_5001516710" evidence="1">
    <location>
        <begin position="21"/>
        <end position="187"/>
    </location>
</feature>
<sequence length="187" mass="20956">MQRNMIFSLIFIVGFALCQAEITPEDKAKIEEYKKIYKQALEVVQTNRTLKLVQVTSTLRTKVAACLTSDFISIVQGGVTRTLGSKREGSSPAMTVYVALDHSTSFPVTPKLQIHGVRGEVPPGWDETEFIKYAGKDCLIIQPVNFRQGNLPCLIWAFDGSNECTSEYKNQCKEKSVVADMHSCEWQ</sequence>
<accession>A0A023G310</accession>
<protein>
    <submittedName>
        <fullName evidence="2">Putative secreted protein</fullName>
    </submittedName>
</protein>
<dbReference type="InterPro" id="IPR012674">
    <property type="entry name" value="Calycin"/>
</dbReference>
<dbReference type="Gene3D" id="2.40.128.20">
    <property type="match status" value="1"/>
</dbReference>